<name>A0A5B2Z9B1_9GAMM</name>
<dbReference type="PANTHER" id="PTHR42834:SF1">
    <property type="entry name" value="ENDONUCLEASE_EXONUCLEASE_PHOSPHATASE FAMILY PROTEIN (AFU_ORTHOLOGUE AFUA_3G09210)"/>
    <property type="match status" value="1"/>
</dbReference>
<keyword evidence="4" id="KW-1185">Reference proteome</keyword>
<dbReference type="PANTHER" id="PTHR42834">
    <property type="entry name" value="ENDONUCLEASE/EXONUCLEASE/PHOSPHATASE FAMILY PROTEIN (AFU_ORTHOLOGUE AFUA_3G09210)"/>
    <property type="match status" value="1"/>
</dbReference>
<evidence type="ECO:0000256" key="1">
    <source>
        <dbReference type="SAM" id="SignalP"/>
    </source>
</evidence>
<dbReference type="Proteomes" id="UP000322165">
    <property type="component" value="Unassembled WGS sequence"/>
</dbReference>
<keyword evidence="1" id="KW-0732">Signal</keyword>
<sequence length="589" mass="62151">MRQRLPTLLLLTLLLPACEAPAPPPAATGPTPGVSAIAEVQGRGPRSPLEGQEVQVEGVVTGNFARGLGGVFIQSLEGDGDPATAEGLYLTRSPEAGPRLRPGDHVRARGQVVELGEEGASLTALDGAEVELLGRAEAQALELTAAPASAADWEALEGMLMRLPGPVTVSGNENLGRYGELLVAFGERLFAPTERALPGQDAAALAEDNARRSLRLDDARDRRDPDRIWYLPEPLSATAPLRAGSRVRGATGVLDQRHGSYRLQLTEGLDAVEQAPRPEPPAVAGEVRLAAFNLLNLFNGDGKGGGFPTARGAASSDEYRRQQAKLVATLQAMAPDAVVLLELENDGYGADSSLAQLVAALNAAGPARDWRFVDAGQGPGHDPIRVGLIYRAERLRPVGAPATVEDGPFAELSRAPLAQAFRAGDGPVFLVVANHFKSKGGCAEATGLDRDQGDGQACFNATRLASARRLHAWLAGDPTGTAPAGTVLLGDFNAYAREDPIRWLLAEGWSDAFALAGVEGPYSYVYRGQAGRLDHALLDAGLAPRLRGVAAWHANADEAEGFDYRRDDSGQPWRASDHDPLLLGLDLAR</sequence>
<keyword evidence="3" id="KW-0255">Endonuclease</keyword>
<evidence type="ECO:0000313" key="4">
    <source>
        <dbReference type="Proteomes" id="UP000322165"/>
    </source>
</evidence>
<feature type="signal peptide" evidence="1">
    <location>
        <begin position="1"/>
        <end position="22"/>
    </location>
</feature>
<feature type="chain" id="PRO_5022805098" evidence="1">
    <location>
        <begin position="23"/>
        <end position="589"/>
    </location>
</feature>
<feature type="domain" description="Endonuclease/exonuclease/phosphatase" evidence="2">
    <location>
        <begin position="313"/>
        <end position="578"/>
    </location>
</feature>
<dbReference type="Gene3D" id="3.60.10.10">
    <property type="entry name" value="Endonuclease/exonuclease/phosphatase"/>
    <property type="match status" value="1"/>
</dbReference>
<evidence type="ECO:0000259" key="2">
    <source>
        <dbReference type="Pfam" id="PF03372"/>
    </source>
</evidence>
<evidence type="ECO:0000313" key="3">
    <source>
        <dbReference type="EMBL" id="KAA2284103.1"/>
    </source>
</evidence>
<keyword evidence="3" id="KW-0378">Hydrolase</keyword>
<dbReference type="CDD" id="cd04486">
    <property type="entry name" value="YhcR_OBF_like"/>
    <property type="match status" value="1"/>
</dbReference>
<dbReference type="Pfam" id="PF03372">
    <property type="entry name" value="Exo_endo_phos"/>
    <property type="match status" value="1"/>
</dbReference>
<proteinExistence type="predicted"/>
<dbReference type="CDD" id="cd10283">
    <property type="entry name" value="MnuA_DNase1-like"/>
    <property type="match status" value="1"/>
</dbReference>
<dbReference type="InterPro" id="IPR047971">
    <property type="entry name" value="ExeM-like"/>
</dbReference>
<dbReference type="SUPFAM" id="SSF56219">
    <property type="entry name" value="DNase I-like"/>
    <property type="match status" value="1"/>
</dbReference>
<dbReference type="NCBIfam" id="NF033681">
    <property type="entry name" value="ExeM_NucH_DNase"/>
    <property type="match status" value="1"/>
</dbReference>
<keyword evidence="3" id="KW-0540">Nuclease</keyword>
<dbReference type="EMBL" id="VUOD01000010">
    <property type="protein sequence ID" value="KAA2284103.1"/>
    <property type="molecule type" value="Genomic_DNA"/>
</dbReference>
<dbReference type="InterPro" id="IPR036691">
    <property type="entry name" value="Endo/exonu/phosph_ase_sf"/>
</dbReference>
<accession>A0A5B2Z9B1</accession>
<reference evidence="3 4" key="2">
    <citation type="submission" date="2019-09" db="EMBL/GenBank/DDBJ databases">
        <authorList>
            <person name="Mazur A."/>
        </authorList>
    </citation>
    <scope>NUCLEOTIDE SEQUENCE [LARGE SCALE GENOMIC DNA]</scope>
    <source>
        <strain evidence="3 4">3729k</strain>
    </source>
</reference>
<comment type="caution">
    <text evidence="3">The sequence shown here is derived from an EMBL/GenBank/DDBJ whole genome shotgun (WGS) entry which is preliminary data.</text>
</comment>
<protein>
    <submittedName>
        <fullName evidence="3">ExeM/NucH family extracellular endonuclease</fullName>
    </submittedName>
</protein>
<dbReference type="AlphaFoldDB" id="A0A5B2Z9B1"/>
<dbReference type="RefSeq" id="WP_149861244.1">
    <property type="nucleotide sequence ID" value="NZ_VUOD01000010.1"/>
</dbReference>
<gene>
    <name evidence="3" type="ORF">F0415_10845</name>
</gene>
<dbReference type="GO" id="GO:0004519">
    <property type="term" value="F:endonuclease activity"/>
    <property type="evidence" value="ECO:0007669"/>
    <property type="project" value="UniProtKB-KW"/>
</dbReference>
<reference evidence="3 4" key="1">
    <citation type="submission" date="2019-09" db="EMBL/GenBank/DDBJ databases">
        <title>Arenimonas chukotkensis sp. nov., a bacterium isolated from Chukotka hot spring, Arctic region, Russia.</title>
        <authorList>
            <person name="Zayulina K.S."/>
            <person name="Prokofeva M.I."/>
            <person name="Elcheninov A.G."/>
            <person name="Novikov A."/>
            <person name="Kochetkova T.V."/>
            <person name="Kublanov I.V."/>
        </authorList>
    </citation>
    <scope>NUCLEOTIDE SEQUENCE [LARGE SCALE GENOMIC DNA]</scope>
    <source>
        <strain evidence="3 4">3729k</strain>
    </source>
</reference>
<organism evidence="3 4">
    <name type="scientific">Arenimonas fontis</name>
    <dbReference type="NCBI Taxonomy" id="2608255"/>
    <lineage>
        <taxon>Bacteria</taxon>
        <taxon>Pseudomonadati</taxon>
        <taxon>Pseudomonadota</taxon>
        <taxon>Gammaproteobacteria</taxon>
        <taxon>Lysobacterales</taxon>
        <taxon>Lysobacteraceae</taxon>
        <taxon>Arenimonas</taxon>
    </lineage>
</organism>
<dbReference type="InterPro" id="IPR005135">
    <property type="entry name" value="Endo/exonuclease/phosphatase"/>
</dbReference>